<reference evidence="4" key="1">
    <citation type="submission" date="2024-02" db="UniProtKB">
        <authorList>
            <consortium name="WormBaseParasite"/>
        </authorList>
    </citation>
    <scope>IDENTIFICATION</scope>
</reference>
<feature type="compositionally biased region" description="Polar residues" evidence="1">
    <location>
        <begin position="68"/>
        <end position="88"/>
    </location>
</feature>
<evidence type="ECO:0000256" key="2">
    <source>
        <dbReference type="SAM" id="Phobius"/>
    </source>
</evidence>
<feature type="compositionally biased region" description="Basic and acidic residues" evidence="1">
    <location>
        <begin position="47"/>
        <end position="59"/>
    </location>
</feature>
<keyword evidence="3" id="KW-1185">Reference proteome</keyword>
<evidence type="ECO:0000256" key="1">
    <source>
        <dbReference type="SAM" id="MobiDB-lite"/>
    </source>
</evidence>
<dbReference type="Proteomes" id="UP000887575">
    <property type="component" value="Unassembled WGS sequence"/>
</dbReference>
<accession>A0AAF3J653</accession>
<protein>
    <submittedName>
        <fullName evidence="4">Uncharacterized protein</fullName>
    </submittedName>
</protein>
<feature type="region of interest" description="Disordered" evidence="1">
    <location>
        <begin position="42"/>
        <end position="88"/>
    </location>
</feature>
<name>A0AAF3J653_9BILA</name>
<organism evidence="3 4">
    <name type="scientific">Mesorhabditis belari</name>
    <dbReference type="NCBI Taxonomy" id="2138241"/>
    <lineage>
        <taxon>Eukaryota</taxon>
        <taxon>Metazoa</taxon>
        <taxon>Ecdysozoa</taxon>
        <taxon>Nematoda</taxon>
        <taxon>Chromadorea</taxon>
        <taxon>Rhabditida</taxon>
        <taxon>Rhabditina</taxon>
        <taxon>Rhabditomorpha</taxon>
        <taxon>Rhabditoidea</taxon>
        <taxon>Rhabditidae</taxon>
        <taxon>Mesorhabditinae</taxon>
        <taxon>Mesorhabditis</taxon>
    </lineage>
</organism>
<dbReference type="WBParaSite" id="MBELARI_LOCUS18621">
    <property type="protein sequence ID" value="MBELARI_LOCUS18621"/>
    <property type="gene ID" value="MBELARI_LOCUS18621"/>
</dbReference>
<keyword evidence="2" id="KW-0472">Membrane</keyword>
<evidence type="ECO:0000313" key="4">
    <source>
        <dbReference type="WBParaSite" id="MBELARI_LOCUS18621"/>
    </source>
</evidence>
<proteinExistence type="predicted"/>
<sequence length="88" mass="10089">MGDYINIFVVICLACCTCLFLIAVLILCIWLNKKCYISSKTEQYKTVSERRAQEPPTAREHRKPPMVTFTTEQPSSSNPQTAQPQNHR</sequence>
<keyword evidence="2" id="KW-1133">Transmembrane helix</keyword>
<evidence type="ECO:0000313" key="3">
    <source>
        <dbReference type="Proteomes" id="UP000887575"/>
    </source>
</evidence>
<feature type="transmembrane region" description="Helical" evidence="2">
    <location>
        <begin position="6"/>
        <end position="31"/>
    </location>
</feature>
<dbReference type="AlphaFoldDB" id="A0AAF3J653"/>
<keyword evidence="2" id="KW-0812">Transmembrane</keyword>